<dbReference type="PANTHER" id="PTHR24321">
    <property type="entry name" value="DEHYDROGENASES, SHORT CHAIN"/>
    <property type="match status" value="1"/>
</dbReference>
<evidence type="ECO:0000259" key="5">
    <source>
        <dbReference type="SMART" id="SM00822"/>
    </source>
</evidence>
<keyword evidence="7" id="KW-1185">Reference proteome</keyword>
<protein>
    <submittedName>
        <fullName evidence="6">SDR family oxidoreductase</fullName>
    </submittedName>
</protein>
<dbReference type="InterPro" id="IPR036291">
    <property type="entry name" value="NAD(P)-bd_dom_sf"/>
</dbReference>
<dbReference type="InterPro" id="IPR057326">
    <property type="entry name" value="KR_dom"/>
</dbReference>
<dbReference type="Gene3D" id="3.40.50.720">
    <property type="entry name" value="NAD(P)-binding Rossmann-like Domain"/>
    <property type="match status" value="1"/>
</dbReference>
<dbReference type="SMART" id="SM00822">
    <property type="entry name" value="PKS_KR"/>
    <property type="match status" value="1"/>
</dbReference>
<dbReference type="CDD" id="cd05233">
    <property type="entry name" value="SDR_c"/>
    <property type="match status" value="1"/>
</dbReference>
<name>A0ABP8XJB2_9PSEU</name>
<evidence type="ECO:0000256" key="3">
    <source>
        <dbReference type="ARBA" id="ARBA00023027"/>
    </source>
</evidence>
<keyword evidence="2" id="KW-0560">Oxidoreductase</keyword>
<evidence type="ECO:0000256" key="1">
    <source>
        <dbReference type="ARBA" id="ARBA00006484"/>
    </source>
</evidence>
<dbReference type="EMBL" id="BAABIC010000025">
    <property type="protein sequence ID" value="GAA4707897.1"/>
    <property type="molecule type" value="Genomic_DNA"/>
</dbReference>
<comment type="similarity">
    <text evidence="1">Belongs to the short-chain dehydrogenases/reductases (SDR) family.</text>
</comment>
<keyword evidence="3" id="KW-0520">NAD</keyword>
<evidence type="ECO:0000256" key="2">
    <source>
        <dbReference type="ARBA" id="ARBA00023002"/>
    </source>
</evidence>
<comment type="caution">
    <text evidence="6">The sequence shown here is derived from an EMBL/GenBank/DDBJ whole genome shotgun (WGS) entry which is preliminary data.</text>
</comment>
<feature type="signal peptide" evidence="4">
    <location>
        <begin position="1"/>
        <end position="28"/>
    </location>
</feature>
<dbReference type="PRINTS" id="PR00081">
    <property type="entry name" value="GDHRDH"/>
</dbReference>
<proteinExistence type="inferred from homology"/>
<evidence type="ECO:0000256" key="4">
    <source>
        <dbReference type="SAM" id="SignalP"/>
    </source>
</evidence>
<dbReference type="NCBIfam" id="NF005559">
    <property type="entry name" value="PRK07231.1"/>
    <property type="match status" value="1"/>
</dbReference>
<feature type="domain" description="Ketoreductase" evidence="5">
    <location>
        <begin position="8"/>
        <end position="202"/>
    </location>
</feature>
<organism evidence="6 7">
    <name type="scientific">Pseudonocardia yuanmonensis</name>
    <dbReference type="NCBI Taxonomy" id="1095914"/>
    <lineage>
        <taxon>Bacteria</taxon>
        <taxon>Bacillati</taxon>
        <taxon>Actinomycetota</taxon>
        <taxon>Actinomycetes</taxon>
        <taxon>Pseudonocardiales</taxon>
        <taxon>Pseudonocardiaceae</taxon>
        <taxon>Pseudonocardia</taxon>
    </lineage>
</organism>
<dbReference type="InterPro" id="IPR002347">
    <property type="entry name" value="SDR_fam"/>
</dbReference>
<dbReference type="RefSeq" id="WP_345383791.1">
    <property type="nucleotide sequence ID" value="NZ_BAABIC010000025.1"/>
</dbReference>
<dbReference type="Proteomes" id="UP001500325">
    <property type="component" value="Unassembled WGS sequence"/>
</dbReference>
<gene>
    <name evidence="6" type="ORF">GCM10023215_56270</name>
</gene>
<feature type="chain" id="PRO_5045277882" evidence="4">
    <location>
        <begin position="29"/>
        <end position="257"/>
    </location>
</feature>
<sequence length="257" mass="26218">MKITFGGKAALVTGAAAGMGLATARAFAQSGAAVTLADIDLNTAQAEADKIVAEGGTAIAVRCDVSDEEQAAAAVAATVAATVAEFGSLDAAFNNAGVQPLPVDSADAEVAEFDRVHAINLRGVWACMKHELRQMREQGEGAIVNSSSIGGLIGGPGRAMYHSTKHGVIGLTRSAALEYAAHGIRINAVCPGTMNTPMVASMIEREGITLDDLIREQPIGRAGRPDELAAAVLWLCSPAASFVLGHALPVAGGFTAR</sequence>
<accession>A0ABP8XJB2</accession>
<evidence type="ECO:0000313" key="6">
    <source>
        <dbReference type="EMBL" id="GAA4707897.1"/>
    </source>
</evidence>
<reference evidence="7" key="1">
    <citation type="journal article" date="2019" name="Int. J. Syst. Evol. Microbiol.">
        <title>The Global Catalogue of Microorganisms (GCM) 10K type strain sequencing project: providing services to taxonomists for standard genome sequencing and annotation.</title>
        <authorList>
            <consortium name="The Broad Institute Genomics Platform"/>
            <consortium name="The Broad Institute Genome Sequencing Center for Infectious Disease"/>
            <person name="Wu L."/>
            <person name="Ma J."/>
        </authorList>
    </citation>
    <scope>NUCLEOTIDE SEQUENCE [LARGE SCALE GENOMIC DNA]</scope>
    <source>
        <strain evidence="7">JCM 18055</strain>
    </source>
</reference>
<dbReference type="SUPFAM" id="SSF51735">
    <property type="entry name" value="NAD(P)-binding Rossmann-fold domains"/>
    <property type="match status" value="1"/>
</dbReference>
<keyword evidence="4" id="KW-0732">Signal</keyword>
<dbReference type="PRINTS" id="PR00080">
    <property type="entry name" value="SDRFAMILY"/>
</dbReference>
<dbReference type="PANTHER" id="PTHR24321:SF8">
    <property type="entry name" value="ESTRADIOL 17-BETA-DEHYDROGENASE 8-RELATED"/>
    <property type="match status" value="1"/>
</dbReference>
<dbReference type="Pfam" id="PF13561">
    <property type="entry name" value="adh_short_C2"/>
    <property type="match status" value="1"/>
</dbReference>
<evidence type="ECO:0000313" key="7">
    <source>
        <dbReference type="Proteomes" id="UP001500325"/>
    </source>
</evidence>